<dbReference type="PROSITE" id="PS00027">
    <property type="entry name" value="HOMEOBOX_1"/>
    <property type="match status" value="1"/>
</dbReference>
<comment type="function">
    <text evidence="11">Involved in mitotic DNA repair and meiotic recombination. Functions in the recombinational DNA repair pathway. Essential for interhomolog gene conversion (GC), but may have a less important role in intersister GC than spn-A/Rad51. In the presence of DNA, spn-A/Rad51 enhances the ATPase activity of okr/Rad54.</text>
</comment>
<dbReference type="InterPro" id="IPR049730">
    <property type="entry name" value="SNF2/RAD54-like_C"/>
</dbReference>
<evidence type="ECO:0000256" key="10">
    <source>
        <dbReference type="ARBA" id="ARBA00023306"/>
    </source>
</evidence>
<keyword evidence="4" id="KW-0132">Cell division</keyword>
<evidence type="ECO:0000256" key="7">
    <source>
        <dbReference type="ARBA" id="ARBA00023125"/>
    </source>
</evidence>
<evidence type="ECO:0000256" key="9">
    <source>
        <dbReference type="ARBA" id="ARBA00023242"/>
    </source>
</evidence>
<dbReference type="InterPro" id="IPR001356">
    <property type="entry name" value="HD"/>
</dbReference>
<evidence type="ECO:0000256" key="12">
    <source>
        <dbReference type="ARBA" id="ARBA00029956"/>
    </source>
</evidence>
<dbReference type="SUPFAM" id="SSF46689">
    <property type="entry name" value="Homeodomain-like"/>
    <property type="match status" value="1"/>
</dbReference>
<feature type="compositionally biased region" description="Polar residues" evidence="15">
    <location>
        <begin position="985"/>
        <end position="1005"/>
    </location>
</feature>
<dbReference type="InterPro" id="IPR017970">
    <property type="entry name" value="Homeobox_CS"/>
</dbReference>
<evidence type="ECO:0000313" key="19">
    <source>
        <dbReference type="Proteomes" id="UP000694941"/>
    </source>
</evidence>
<dbReference type="CDD" id="cd18793">
    <property type="entry name" value="SF2_C_SNF"/>
    <property type="match status" value="1"/>
</dbReference>
<keyword evidence="7 13" id="KW-0238">DNA-binding</keyword>
<dbReference type="SMART" id="SM00487">
    <property type="entry name" value="DEXDc"/>
    <property type="match status" value="1"/>
</dbReference>
<dbReference type="Pfam" id="PF00271">
    <property type="entry name" value="Helicase_C"/>
    <property type="match status" value="1"/>
</dbReference>
<feature type="domain" description="Homeobox" evidence="16">
    <location>
        <begin position="904"/>
        <end position="958"/>
    </location>
</feature>
<dbReference type="InterPro" id="IPR000330">
    <property type="entry name" value="SNF2_N"/>
</dbReference>
<feature type="region of interest" description="Disordered" evidence="15">
    <location>
        <begin position="959"/>
        <end position="1005"/>
    </location>
</feature>
<feature type="compositionally biased region" description="Low complexity" evidence="15">
    <location>
        <begin position="970"/>
        <end position="984"/>
    </location>
</feature>
<keyword evidence="8 13" id="KW-0371">Homeobox</keyword>
<feature type="domain" description="Helicase C-terminal" evidence="18">
    <location>
        <begin position="465"/>
        <end position="626"/>
    </location>
</feature>
<organism evidence="19 20">
    <name type="scientific">Limulus polyphemus</name>
    <name type="common">Atlantic horseshoe crab</name>
    <dbReference type="NCBI Taxonomy" id="6850"/>
    <lineage>
        <taxon>Eukaryota</taxon>
        <taxon>Metazoa</taxon>
        <taxon>Ecdysozoa</taxon>
        <taxon>Arthropoda</taxon>
        <taxon>Chelicerata</taxon>
        <taxon>Merostomata</taxon>
        <taxon>Xiphosura</taxon>
        <taxon>Limulidae</taxon>
        <taxon>Limulus</taxon>
    </lineage>
</organism>
<accession>A0ABM1TM21</accession>
<keyword evidence="19" id="KW-1185">Reference proteome</keyword>
<evidence type="ECO:0000256" key="3">
    <source>
        <dbReference type="ARBA" id="ARBA00015341"/>
    </source>
</evidence>
<dbReference type="InterPro" id="IPR001650">
    <property type="entry name" value="Helicase_C-like"/>
</dbReference>
<protein>
    <recommendedName>
        <fullName evidence="3">DNA repair and recombination protein RAD54-like</fullName>
    </recommendedName>
    <alternativeName>
        <fullName evidence="12">Protein okra</fullName>
    </alternativeName>
</protein>
<dbReference type="Gene3D" id="3.40.50.300">
    <property type="entry name" value="P-loop containing nucleotide triphosphate hydrolases"/>
    <property type="match status" value="1"/>
</dbReference>
<evidence type="ECO:0000256" key="8">
    <source>
        <dbReference type="ARBA" id="ARBA00023155"/>
    </source>
</evidence>
<evidence type="ECO:0000256" key="1">
    <source>
        <dbReference type="ARBA" id="ARBA00004123"/>
    </source>
</evidence>
<dbReference type="Proteomes" id="UP000694941">
    <property type="component" value="Unplaced"/>
</dbReference>
<evidence type="ECO:0000313" key="20">
    <source>
        <dbReference type="RefSeq" id="XP_022256927.1"/>
    </source>
</evidence>
<dbReference type="InterPro" id="IPR014001">
    <property type="entry name" value="Helicase_ATP-bd"/>
</dbReference>
<keyword evidence="5" id="KW-0498">Mitosis</keyword>
<evidence type="ECO:0000259" key="18">
    <source>
        <dbReference type="PROSITE" id="PS51194"/>
    </source>
</evidence>
<dbReference type="PROSITE" id="PS51194">
    <property type="entry name" value="HELICASE_CTER"/>
    <property type="match status" value="1"/>
</dbReference>
<keyword evidence="10" id="KW-0131">Cell cycle</keyword>
<dbReference type="Gene3D" id="3.40.50.10810">
    <property type="entry name" value="Tandem AAA-ATPase domain"/>
    <property type="match status" value="1"/>
</dbReference>
<name>A0ABM1TM21_LIMPO</name>
<dbReference type="InterPro" id="IPR009057">
    <property type="entry name" value="Homeodomain-like_sf"/>
</dbReference>
<evidence type="ECO:0000256" key="13">
    <source>
        <dbReference type="PROSITE-ProRule" id="PRU00108"/>
    </source>
</evidence>
<comment type="subunit">
    <text evidence="2">Interacts (via N-terminus) with spn-A/Rad51.</text>
</comment>
<evidence type="ECO:0000259" key="17">
    <source>
        <dbReference type="PROSITE" id="PS51192"/>
    </source>
</evidence>
<evidence type="ECO:0000256" key="4">
    <source>
        <dbReference type="ARBA" id="ARBA00022618"/>
    </source>
</evidence>
<dbReference type="InterPro" id="IPR020479">
    <property type="entry name" value="HD_metazoa"/>
</dbReference>
<dbReference type="PANTHER" id="PTHR45629">
    <property type="entry name" value="SNF2/RAD54 FAMILY MEMBER"/>
    <property type="match status" value="1"/>
</dbReference>
<dbReference type="InterPro" id="IPR038718">
    <property type="entry name" value="SNF2-like_sf"/>
</dbReference>
<dbReference type="Pfam" id="PF00176">
    <property type="entry name" value="SNF2-rel_dom"/>
    <property type="match status" value="1"/>
</dbReference>
<dbReference type="PRINTS" id="PR00024">
    <property type="entry name" value="HOMEOBOX"/>
</dbReference>
<dbReference type="PANTHER" id="PTHR45629:SF7">
    <property type="entry name" value="DNA EXCISION REPAIR PROTEIN ERCC-6-RELATED"/>
    <property type="match status" value="1"/>
</dbReference>
<keyword evidence="6" id="KW-0378">Hydrolase</keyword>
<keyword evidence="9 13" id="KW-0539">Nucleus</keyword>
<dbReference type="PROSITE" id="PS51192">
    <property type="entry name" value="HELICASE_ATP_BIND_1"/>
    <property type="match status" value="1"/>
</dbReference>
<dbReference type="RefSeq" id="XP_022256927.1">
    <property type="nucleotide sequence ID" value="XM_022401219.1"/>
</dbReference>
<gene>
    <name evidence="20" type="primary">LOC106472664</name>
</gene>
<proteinExistence type="predicted"/>
<dbReference type="CDD" id="cd18001">
    <property type="entry name" value="DEXHc_ERCC6L"/>
    <property type="match status" value="1"/>
</dbReference>
<evidence type="ECO:0000256" key="6">
    <source>
        <dbReference type="ARBA" id="ARBA00022801"/>
    </source>
</evidence>
<feature type="domain" description="Helicase ATP-binding" evidence="17">
    <location>
        <begin position="104"/>
        <end position="271"/>
    </location>
</feature>
<dbReference type="SMART" id="SM00490">
    <property type="entry name" value="HELICc"/>
    <property type="match status" value="1"/>
</dbReference>
<feature type="region of interest" description="Disordered" evidence="15">
    <location>
        <begin position="788"/>
        <end position="811"/>
    </location>
</feature>
<dbReference type="GeneID" id="106472664"/>
<evidence type="ECO:0000259" key="16">
    <source>
        <dbReference type="PROSITE" id="PS50071"/>
    </source>
</evidence>
<evidence type="ECO:0000256" key="5">
    <source>
        <dbReference type="ARBA" id="ARBA00022776"/>
    </source>
</evidence>
<feature type="compositionally biased region" description="Polar residues" evidence="15">
    <location>
        <begin position="797"/>
        <end position="807"/>
    </location>
</feature>
<dbReference type="SUPFAM" id="SSF52540">
    <property type="entry name" value="P-loop containing nucleoside triphosphate hydrolases"/>
    <property type="match status" value="2"/>
</dbReference>
<dbReference type="CDD" id="cd00086">
    <property type="entry name" value="homeodomain"/>
    <property type="match status" value="1"/>
</dbReference>
<dbReference type="SMART" id="SM00389">
    <property type="entry name" value="HOX"/>
    <property type="match status" value="1"/>
</dbReference>
<reference evidence="20" key="1">
    <citation type="submission" date="2025-08" db="UniProtKB">
        <authorList>
            <consortium name="RefSeq"/>
        </authorList>
    </citation>
    <scope>IDENTIFICATION</scope>
    <source>
        <tissue evidence="20">Muscle</tissue>
    </source>
</reference>
<sequence>MSSSTSEDLSPDRKANFNHLQKEGKELAKNGKIREAIKVTQQALEIFFSEKLAKRIEKMEKFLQEYGEVDESDEMVEVGKGFYLYGELCKKLYPYQRVGLLWLWELYKKRKGGVLGDDMGLGKTIQIIAFLSGMFDAQYIRSVLIVMPVSLIQTWEKEFDKWAPGIQVYAFHSSSKKERERNMLRVQKRGGVLLTSYGMLVTSWDLMARLEGREFVWDYVILDEGHKIKNPTKTTKAAHDIPSKNRLVLTGTPIQNNLRELWFLFDYVHQGALLGSHQTFKMQYETPITRAREKDATAGERRLGSEIAENLRCLIAPYFLRRTKAEVLSEKQSEDTENIDPNLLNSGTLKQSSGMLSPLQRKNDFITWVFLSDLQIKLYRDFLELDRVKNLLMTKKSPLVELTVLKKICDHPRLLSHRACLQLGLNGDISEEEYGSILEDERTTTMSIDGVSDDDLIEESGKLGFLLSLLNQLREEGHRTLVFSQSRKILDIIQRILTNREWKVMRIDGTVTSLVEREKKIQTFQEDPSFSVFLLTTQVGGVGLTLTAANRVIIYDPSWNPATDAQAVDRVYRIGQRSSVVIYRLITCGTVEEKIYRRQIFKDSITRQTTGGNKDPHRYFTRQELRELFTLDNPRHSSTQLQLQEMHAHQRVTDTQLDSHIAFLYSLDIFGISDHDRMFSHESTKTEEDQDDGKIGEEFIKQKVEMAQQLVQIESSQILKENSEAKRYARPFSVPLISSKKSYVPDRYNPPLFPDVIDLTNSTSARLPTDLARSTTSENDTVALNSNNCPDDKVNIDSPQKDLSPTKTSEEEKEIQDISLYNSPAVKVVSDFVDLTVLDETNKQSTMEDEVLNKTLADLRIESVNYSDVSHIFNFIVYCNKPEYGFANSVGGVTTTVVGAGSGRTNFTTKQLTELEKEFHFNKYLTRARRIEIATALQLNETQVKIWFQNRRMKQKKRMKEGLIPPDPMVSESNTPTSVSNTTSAMSSPIVLTTSPVQATKDSSQ</sequence>
<evidence type="ECO:0000256" key="15">
    <source>
        <dbReference type="SAM" id="MobiDB-lite"/>
    </source>
</evidence>
<dbReference type="InterPro" id="IPR050496">
    <property type="entry name" value="SNF2_RAD54_helicase_repair"/>
</dbReference>
<evidence type="ECO:0000256" key="14">
    <source>
        <dbReference type="RuleBase" id="RU000682"/>
    </source>
</evidence>
<comment type="subcellular location">
    <subcellularLocation>
        <location evidence="1 13 14">Nucleus</location>
    </subcellularLocation>
</comment>
<feature type="DNA-binding region" description="Homeobox" evidence="13">
    <location>
        <begin position="906"/>
        <end position="959"/>
    </location>
</feature>
<dbReference type="Pfam" id="PF00046">
    <property type="entry name" value="Homeodomain"/>
    <property type="match status" value="1"/>
</dbReference>
<dbReference type="PROSITE" id="PS50071">
    <property type="entry name" value="HOMEOBOX_2"/>
    <property type="match status" value="1"/>
</dbReference>
<dbReference type="InterPro" id="IPR027417">
    <property type="entry name" value="P-loop_NTPase"/>
</dbReference>
<dbReference type="Gene3D" id="1.10.10.60">
    <property type="entry name" value="Homeodomain-like"/>
    <property type="match status" value="1"/>
</dbReference>
<evidence type="ECO:0000256" key="2">
    <source>
        <dbReference type="ARBA" id="ARBA00011467"/>
    </source>
</evidence>
<evidence type="ECO:0000256" key="11">
    <source>
        <dbReference type="ARBA" id="ARBA00024776"/>
    </source>
</evidence>